<evidence type="ECO:0000313" key="3">
    <source>
        <dbReference type="Proteomes" id="UP001259803"/>
    </source>
</evidence>
<sequence length="114" mass="12007">MFARPVTASRVYLGGSRAYLESHMKRLLALLALMLGLASVVSPVQAHADQQGTQRDLAGSASGSESAATASLHAAVPMSLRRVFDAGRHAETPPRAQSQPMAAGFILLADRAHE</sequence>
<feature type="compositionally biased region" description="Low complexity" evidence="1">
    <location>
        <begin position="58"/>
        <end position="71"/>
    </location>
</feature>
<dbReference type="EMBL" id="JAVRHS010000002">
    <property type="protein sequence ID" value="MDT0575338.1"/>
    <property type="molecule type" value="Genomic_DNA"/>
</dbReference>
<name>A0ABU2ZFH7_9SPHN</name>
<feature type="region of interest" description="Disordered" evidence="1">
    <location>
        <begin position="45"/>
        <end position="73"/>
    </location>
</feature>
<proteinExistence type="predicted"/>
<evidence type="ECO:0000313" key="2">
    <source>
        <dbReference type="EMBL" id="MDT0575338.1"/>
    </source>
</evidence>
<gene>
    <name evidence="2" type="ORF">RM533_03975</name>
</gene>
<accession>A0ABU2ZFH7</accession>
<evidence type="ECO:0000256" key="1">
    <source>
        <dbReference type="SAM" id="MobiDB-lite"/>
    </source>
</evidence>
<keyword evidence="3" id="KW-1185">Reference proteome</keyword>
<dbReference type="Proteomes" id="UP001259803">
    <property type="component" value="Unassembled WGS sequence"/>
</dbReference>
<comment type="caution">
    <text evidence="2">The sequence shown here is derived from an EMBL/GenBank/DDBJ whole genome shotgun (WGS) entry which is preliminary data.</text>
</comment>
<reference evidence="2 3" key="1">
    <citation type="submission" date="2023-09" db="EMBL/GenBank/DDBJ databases">
        <authorList>
            <person name="Rey-Velasco X."/>
        </authorList>
    </citation>
    <scope>NUCLEOTIDE SEQUENCE [LARGE SCALE GENOMIC DNA]</scope>
    <source>
        <strain evidence="2 3">F390</strain>
    </source>
</reference>
<protein>
    <submittedName>
        <fullName evidence="2">Uncharacterized protein</fullName>
    </submittedName>
</protein>
<organism evidence="2 3">
    <name type="scientific">Croceicoccus esteveae</name>
    <dbReference type="NCBI Taxonomy" id="3075597"/>
    <lineage>
        <taxon>Bacteria</taxon>
        <taxon>Pseudomonadati</taxon>
        <taxon>Pseudomonadota</taxon>
        <taxon>Alphaproteobacteria</taxon>
        <taxon>Sphingomonadales</taxon>
        <taxon>Erythrobacteraceae</taxon>
        <taxon>Croceicoccus</taxon>
    </lineage>
</organism>
<dbReference type="RefSeq" id="WP_311339907.1">
    <property type="nucleotide sequence ID" value="NZ_JAVRHS010000002.1"/>
</dbReference>